<gene>
    <name evidence="3" type="primary">orf258</name>
</gene>
<organism evidence="3">
    <name type="scientific">Tremella fuciformis</name>
    <dbReference type="NCBI Taxonomy" id="64657"/>
    <lineage>
        <taxon>Eukaryota</taxon>
        <taxon>Fungi</taxon>
        <taxon>Dikarya</taxon>
        <taxon>Basidiomycota</taxon>
        <taxon>Agaricomycotina</taxon>
        <taxon>Tremellomycetes</taxon>
        <taxon>Tremellales</taxon>
        <taxon>Tremellaceae</taxon>
        <taxon>Tremella</taxon>
    </lineage>
</organism>
<dbReference type="InterPro" id="IPR010896">
    <property type="entry name" value="NUMOD1"/>
</dbReference>
<geneLocation type="mitochondrion" evidence="3"/>
<dbReference type="Gene3D" id="3.40.1440.10">
    <property type="entry name" value="GIY-YIG endonuclease"/>
    <property type="match status" value="1"/>
</dbReference>
<reference evidence="3" key="1">
    <citation type="submission" date="2017-06" db="EMBL/GenBank/DDBJ databases">
        <title>Intra-specific comparison of mitochondrial genome in Tremella fuciformis suggests a gene evolution hypothesis that the N-terminal was replaced by exogenetic one.</title>
        <authorList>
            <person name="Deng Y."/>
            <person name="Ming R."/>
            <person name="Xie B."/>
        </authorList>
    </citation>
    <scope>NUCLEOTIDE SEQUENCE</scope>
    <source>
        <strain evidence="3">TF08</strain>
    </source>
</reference>
<dbReference type="NCBIfam" id="TIGR01453">
    <property type="entry name" value="grpIintron_endo"/>
    <property type="match status" value="1"/>
</dbReference>
<protein>
    <recommendedName>
        <fullName evidence="2">GIY-YIG domain-containing protein</fullName>
    </recommendedName>
</protein>
<evidence type="ECO:0000259" key="2">
    <source>
        <dbReference type="PROSITE" id="PS50164"/>
    </source>
</evidence>
<comment type="similarity">
    <text evidence="1">To endonucleases of group I introns of fungi and phage.</text>
</comment>
<dbReference type="SMART" id="SM00465">
    <property type="entry name" value="GIYc"/>
    <property type="match status" value="1"/>
</dbReference>
<dbReference type="InterPro" id="IPR035901">
    <property type="entry name" value="GIY-YIG_endonuc_sf"/>
</dbReference>
<dbReference type="CDD" id="cd10445">
    <property type="entry name" value="GIY-YIG_bI1_like"/>
    <property type="match status" value="1"/>
</dbReference>
<dbReference type="Pfam" id="PF01541">
    <property type="entry name" value="GIY-YIG"/>
    <property type="match status" value="1"/>
</dbReference>
<dbReference type="PROSITE" id="PS50164">
    <property type="entry name" value="GIY_YIG"/>
    <property type="match status" value="1"/>
</dbReference>
<dbReference type="GO" id="GO:0003677">
    <property type="term" value="F:DNA binding"/>
    <property type="evidence" value="ECO:0007669"/>
    <property type="project" value="InterPro"/>
</dbReference>
<feature type="domain" description="GIY-YIG" evidence="2">
    <location>
        <begin position="46"/>
        <end position="132"/>
    </location>
</feature>
<evidence type="ECO:0000313" key="3">
    <source>
        <dbReference type="EMBL" id="ATX62009.1"/>
    </source>
</evidence>
<dbReference type="InterPro" id="IPR000305">
    <property type="entry name" value="GIY-YIG_endonuc"/>
</dbReference>
<dbReference type="AlphaFoldDB" id="A0A2H4QC70"/>
<dbReference type="SUPFAM" id="SSF82771">
    <property type="entry name" value="GIY-YIG endonuclease"/>
    <property type="match status" value="1"/>
</dbReference>
<dbReference type="InterPro" id="IPR006350">
    <property type="entry name" value="Intron_endoG1"/>
</dbReference>
<evidence type="ECO:0000256" key="1">
    <source>
        <dbReference type="ARBA" id="ARBA00010045"/>
    </source>
</evidence>
<dbReference type="EMBL" id="MF422652">
    <property type="protein sequence ID" value="ATX62009.1"/>
    <property type="molecule type" value="Genomic_DNA"/>
</dbReference>
<dbReference type="Pfam" id="PF07453">
    <property type="entry name" value="NUMOD1"/>
    <property type="match status" value="1"/>
</dbReference>
<sequence length="258" mass="29508">MTFTYVHVTLQETLWTPYSIKIMLAQAIHTFKDPQDLNSIKAVCKGRSGVYRFINNLNGNTYVGSAIDLYNRLLDYQQQAYLRDKQNLVIVRALNKYGINNFTIVILEFTNYEDVRTAEQYWIDTYKPVYNILAVAGSSLGFNHTDESKLKISESMKGKERSNRVREAMSKRQKGSANTFYAKSHTPEAKELIRARALAREVSHKPGTPVTVLDTLTEVVTTYKSQREAAKALQCSRVLLNKHNGKLLHNRYIVNFSS</sequence>
<dbReference type="Pfam" id="PF07460">
    <property type="entry name" value="NUMOD3"/>
    <property type="match status" value="2"/>
</dbReference>
<dbReference type="InterPro" id="IPR003611">
    <property type="entry name" value="NUMOD3"/>
</dbReference>
<keyword evidence="3" id="KW-0496">Mitochondrion</keyword>
<name>A0A2H4QC70_9TREE</name>
<dbReference type="GO" id="GO:0004519">
    <property type="term" value="F:endonuclease activity"/>
    <property type="evidence" value="ECO:0007669"/>
    <property type="project" value="InterPro"/>
</dbReference>
<dbReference type="SUPFAM" id="SSF64496">
    <property type="entry name" value="DNA-binding domain of intron-encoded endonucleases"/>
    <property type="match status" value="1"/>
</dbReference>
<proteinExistence type="predicted"/>
<dbReference type="SMART" id="SM00496">
    <property type="entry name" value="IENR2"/>
    <property type="match status" value="3"/>
</dbReference>
<accession>A0A2H4QC70</accession>